<feature type="compositionally biased region" description="Polar residues" evidence="1">
    <location>
        <begin position="588"/>
        <end position="601"/>
    </location>
</feature>
<gene>
    <name evidence="3" type="ORF">WN67_07950</name>
</gene>
<organism evidence="3 4">
    <name type="scientific">Mycolicibacterium obuense</name>
    <dbReference type="NCBI Taxonomy" id="1807"/>
    <lineage>
        <taxon>Bacteria</taxon>
        <taxon>Bacillati</taxon>
        <taxon>Actinomycetota</taxon>
        <taxon>Actinomycetes</taxon>
        <taxon>Mycobacteriales</taxon>
        <taxon>Mycobacteriaceae</taxon>
        <taxon>Mycolicibacterium</taxon>
    </lineage>
</organism>
<protein>
    <recommendedName>
        <fullName evidence="2">Outer membrane channel protein CpnT-like N-terminal domain-containing protein</fullName>
    </recommendedName>
</protein>
<evidence type="ECO:0000259" key="2">
    <source>
        <dbReference type="Pfam" id="PF25547"/>
    </source>
</evidence>
<feature type="region of interest" description="Disordered" evidence="1">
    <location>
        <begin position="448"/>
        <end position="606"/>
    </location>
</feature>
<name>A0A0M2K0V0_9MYCO</name>
<feature type="compositionally biased region" description="Basic and acidic residues" evidence="1">
    <location>
        <begin position="532"/>
        <end position="545"/>
    </location>
</feature>
<dbReference type="InterPro" id="IPR057746">
    <property type="entry name" value="CpnT-like_N"/>
</dbReference>
<dbReference type="AlphaFoldDB" id="A0A0M2K0V0"/>
<feature type="domain" description="Outer membrane channel protein CpnT-like N-terminal" evidence="2">
    <location>
        <begin position="105"/>
        <end position="224"/>
    </location>
</feature>
<evidence type="ECO:0000313" key="4">
    <source>
        <dbReference type="Proteomes" id="UP000034150"/>
    </source>
</evidence>
<dbReference type="PATRIC" id="fig|1807.13.peg.2206"/>
<dbReference type="EMBL" id="LAUZ02000020">
    <property type="protein sequence ID" value="KKF02511.2"/>
    <property type="molecule type" value="Genomic_DNA"/>
</dbReference>
<evidence type="ECO:0000313" key="3">
    <source>
        <dbReference type="EMBL" id="KKF02511.2"/>
    </source>
</evidence>
<feature type="compositionally biased region" description="Basic and acidic residues" evidence="1">
    <location>
        <begin position="492"/>
        <end position="524"/>
    </location>
</feature>
<reference evidence="3 4" key="1">
    <citation type="journal article" date="2015" name="Genome Announc.">
        <title>Draft Genome Sequence of Mycobacterium obuense Strain UC1, Isolated from Patient Sputum.</title>
        <authorList>
            <person name="Greninger A.L."/>
            <person name="Cunningham G."/>
            <person name="Hsu E.D."/>
            <person name="Yu J.M."/>
            <person name="Chiu C.Y."/>
            <person name="Miller S."/>
        </authorList>
    </citation>
    <scope>NUCLEOTIDE SEQUENCE [LARGE SCALE GENOMIC DNA]</scope>
    <source>
        <strain evidence="3 4">UC1</strain>
    </source>
</reference>
<comment type="caution">
    <text evidence="3">The sequence shown here is derived from an EMBL/GenBank/DDBJ whole genome shotgun (WGS) entry which is preliminary data.</text>
</comment>
<sequence length="833" mass="85816">MGAAVATDGVTVAAAAHMLSTTLSGAGALFGHDAAGALFGQSYTQAGKSLLDAAASAVNACRKVGFGVQMSAFNYGRANAASTVGGGETPVPQPSAPGAFTAPSMPPPMGSGVVAPLLWTVVESLVGDVWPDGNPEEMRAAAAAWRSFGAAVGTTAEPVTAVSAALAGQQIPEAGHMGDAAGQISSGLADVAAQAQELASHVEAFATNVEATQNAIRGLLHQLSISGVLDALGDIFSGENPWQKVQEVADEIKTVLGNMKRQADASRTLFSQSMNALDSATTSLQSWATKEFVEVFGEDVGTALSQDFKALTSLPAGGLKFLGVTAEGLQGLDPMRFAYDPQGAVDTWKSLADSTAMLTNPALLAEKVISDPQGSLDAAKAMVDWEDVEKGDPFRALGYNAAQVGTMFLPGAGEAGPAAGAASAEARVAGAEARAAGAGTRDAAAAAGGRAASATDGISTKASEVGSKLDDIKVPEAQPGSSVGGKAPVEASRVEPTHESRAPRSESPIRQEPNVRLDTSDPHSTKASVESHLSEAHKTAEHEYSARPGVTGHSTAPELPRSATAESSVVPENRDHGITSESLGAHPTSGNSTHAPGSQSPEHAATERPVFGGNAAQHDPAYTTDRDAAVDQRASDSGHSPHSSTHHDGGTNREVAGDGDAQHQSANEHPGGLTDEKRDEILALEKGARPDPSEYLSREYIEEHLRKFADGATRFMPESNFTRFGISQVDGTSFVMTSHDADALLQATGGDPRAIERSLGLPTGFLDDNELVRIDVPRPDHYNLRIPSGNEAGANSEWIPGGLLPDGLPEAVIDGRDVPPGDYHVSEIDGREP</sequence>
<dbReference type="Pfam" id="PF25547">
    <property type="entry name" value="WXG100_2"/>
    <property type="match status" value="1"/>
</dbReference>
<feature type="region of interest" description="Disordered" evidence="1">
    <location>
        <begin position="627"/>
        <end position="676"/>
    </location>
</feature>
<evidence type="ECO:0000256" key="1">
    <source>
        <dbReference type="SAM" id="MobiDB-lite"/>
    </source>
</evidence>
<dbReference type="STRING" id="1807.MOBUDSM44075_04676"/>
<feature type="compositionally biased region" description="Basic and acidic residues" evidence="1">
    <location>
        <begin position="627"/>
        <end position="636"/>
    </location>
</feature>
<feature type="compositionally biased region" description="Low complexity" evidence="1">
    <location>
        <begin position="448"/>
        <end position="457"/>
    </location>
</feature>
<proteinExistence type="predicted"/>
<keyword evidence="4" id="KW-1185">Reference proteome</keyword>
<dbReference type="Proteomes" id="UP000034150">
    <property type="component" value="Unassembled WGS sequence"/>
</dbReference>
<accession>A0A0M2K0V0</accession>